<dbReference type="PRINTS" id="PR00080">
    <property type="entry name" value="SDRFAMILY"/>
</dbReference>
<dbReference type="Pfam" id="PF00106">
    <property type="entry name" value="adh_short"/>
    <property type="match status" value="1"/>
</dbReference>
<evidence type="ECO:0000313" key="4">
    <source>
        <dbReference type="EMBL" id="SDT25849.1"/>
    </source>
</evidence>
<dbReference type="PANTHER" id="PTHR43115">
    <property type="entry name" value="DEHYDROGENASE/REDUCTASE SDR FAMILY MEMBER 11"/>
    <property type="match status" value="1"/>
</dbReference>
<dbReference type="PRINTS" id="PR00081">
    <property type="entry name" value="GDHRDH"/>
</dbReference>
<dbReference type="PANTHER" id="PTHR43115:SF4">
    <property type="entry name" value="DEHYDROGENASE_REDUCTASE SDR FAMILY MEMBER 11"/>
    <property type="match status" value="1"/>
</dbReference>
<dbReference type="FunFam" id="3.40.50.720:FF:000084">
    <property type="entry name" value="Short-chain dehydrogenase reductase"/>
    <property type="match status" value="1"/>
</dbReference>
<dbReference type="InterPro" id="IPR036291">
    <property type="entry name" value="NAD(P)-bd_dom_sf"/>
</dbReference>
<keyword evidence="2" id="KW-0560">Oxidoreductase</keyword>
<comment type="similarity">
    <text evidence="1 3">Belongs to the short-chain dehydrogenases/reductases (SDR) family.</text>
</comment>
<dbReference type="Gene3D" id="3.40.50.720">
    <property type="entry name" value="NAD(P)-binding Rossmann-like Domain"/>
    <property type="match status" value="1"/>
</dbReference>
<gene>
    <name evidence="4" type="ORF">SAMN05444158_5061</name>
</gene>
<dbReference type="GO" id="GO:0016491">
    <property type="term" value="F:oxidoreductase activity"/>
    <property type="evidence" value="ECO:0007669"/>
    <property type="project" value="UniProtKB-KW"/>
</dbReference>
<evidence type="ECO:0000256" key="1">
    <source>
        <dbReference type="ARBA" id="ARBA00006484"/>
    </source>
</evidence>
<dbReference type="SUPFAM" id="SSF51735">
    <property type="entry name" value="NAD(P)-binding Rossmann-fold domains"/>
    <property type="match status" value="1"/>
</dbReference>
<evidence type="ECO:0000256" key="3">
    <source>
        <dbReference type="RuleBase" id="RU000363"/>
    </source>
</evidence>
<dbReference type="InterPro" id="IPR002347">
    <property type="entry name" value="SDR_fam"/>
</dbReference>
<proteinExistence type="inferred from homology"/>
<dbReference type="AlphaFoldDB" id="A0A1H1YWY9"/>
<sequence>MTNSGKRVAWVTGGGSGIGEAGAEALAADGWTVVVSGRRKDALDGVVAKITKSGGKAEAIALDVSNKAGVNKAAEQILAKHGRIDLLVNSAGINVPKRSWADMELEGWDKLVEINLNGVLYCMRAVLPAMREQKDGCIINVASWAGRHVSKMPGPAYTTTKHAVLALTHSFNMDECVNGLRACCLSPGEVATPILKLRPVVPSEKEQARMLQPEDLGRTIAFVASMPPRVCMNEILISPTHNRGFIQTPANREQ</sequence>
<dbReference type="Proteomes" id="UP000243904">
    <property type="component" value="Chromosome I"/>
</dbReference>
<organism evidence="4 5">
    <name type="scientific">Bradyrhizobium canariense</name>
    <dbReference type="NCBI Taxonomy" id="255045"/>
    <lineage>
        <taxon>Bacteria</taxon>
        <taxon>Pseudomonadati</taxon>
        <taxon>Pseudomonadota</taxon>
        <taxon>Alphaproteobacteria</taxon>
        <taxon>Hyphomicrobiales</taxon>
        <taxon>Nitrobacteraceae</taxon>
        <taxon>Bradyrhizobium</taxon>
    </lineage>
</organism>
<name>A0A1H1YWY9_9BRAD</name>
<protein>
    <submittedName>
        <fullName evidence="4">NADP-dependent 3-hydroxy acid dehydrogenase YdfG</fullName>
    </submittedName>
</protein>
<reference evidence="5" key="1">
    <citation type="submission" date="2016-10" db="EMBL/GenBank/DDBJ databases">
        <authorList>
            <person name="Varghese N."/>
            <person name="Submissions S."/>
        </authorList>
    </citation>
    <scope>NUCLEOTIDE SEQUENCE [LARGE SCALE GENOMIC DNA]</scope>
    <source>
        <strain evidence="5">GAS369</strain>
    </source>
</reference>
<accession>A0A1H1YWY9</accession>
<dbReference type="EMBL" id="LT629750">
    <property type="protein sequence ID" value="SDT25849.1"/>
    <property type="molecule type" value="Genomic_DNA"/>
</dbReference>
<keyword evidence="5" id="KW-1185">Reference proteome</keyword>
<evidence type="ECO:0000313" key="5">
    <source>
        <dbReference type="Proteomes" id="UP000243904"/>
    </source>
</evidence>
<dbReference type="CDD" id="cd05233">
    <property type="entry name" value="SDR_c"/>
    <property type="match status" value="1"/>
</dbReference>
<dbReference type="RefSeq" id="WP_146689239.1">
    <property type="nucleotide sequence ID" value="NZ_LT629750.1"/>
</dbReference>
<evidence type="ECO:0000256" key="2">
    <source>
        <dbReference type="ARBA" id="ARBA00023002"/>
    </source>
</evidence>